<dbReference type="EMBL" id="JASHIF010000007">
    <property type="protein sequence ID" value="MDI9859259.1"/>
    <property type="molecule type" value="Genomic_DNA"/>
</dbReference>
<organism evidence="1 2">
    <name type="scientific">Flectobacillus roseus</name>
    <dbReference type="NCBI Taxonomy" id="502259"/>
    <lineage>
        <taxon>Bacteria</taxon>
        <taxon>Pseudomonadati</taxon>
        <taxon>Bacteroidota</taxon>
        <taxon>Cytophagia</taxon>
        <taxon>Cytophagales</taxon>
        <taxon>Flectobacillaceae</taxon>
        <taxon>Flectobacillus</taxon>
    </lineage>
</organism>
<gene>
    <name evidence="1" type="ORF">QM524_08570</name>
</gene>
<evidence type="ECO:0000313" key="1">
    <source>
        <dbReference type="EMBL" id="MDI9859259.1"/>
    </source>
</evidence>
<dbReference type="Pfam" id="PF14025">
    <property type="entry name" value="DUF4241"/>
    <property type="match status" value="1"/>
</dbReference>
<sequence>MGLLDKFFGRTEHDVQHKKVKQTIFDEEIEFDYSDFENLKTNKNYDRFFAGNLKLTSGQIISADPMFRELGLPQSWTVKPDEYPVYLYIGIDDGYEGYSGRVAYAELNFKDEIPVSWELSLISETLLADDFEKKMNGMFPVENGLGCFADYETWKLYNQEIADFDSKNKEGNFYKDVLESHFKENVNIPASSRGEDWINYTPSNANANIIMFGSGWGDGLYSRYVGLDKNGQPIKLIIDFIQLTDEEDEEE</sequence>
<name>A0ABT6Y6R3_9BACT</name>
<evidence type="ECO:0000313" key="2">
    <source>
        <dbReference type="Proteomes" id="UP001236507"/>
    </source>
</evidence>
<dbReference type="RefSeq" id="WP_283344236.1">
    <property type="nucleotide sequence ID" value="NZ_JASHIF010000007.1"/>
</dbReference>
<proteinExistence type="predicted"/>
<reference evidence="1 2" key="1">
    <citation type="submission" date="2023-05" db="EMBL/GenBank/DDBJ databases">
        <title>Novel species of genus Flectobacillus isolated from stream in China.</title>
        <authorList>
            <person name="Lu H."/>
        </authorList>
    </citation>
    <scope>NUCLEOTIDE SEQUENCE [LARGE SCALE GENOMIC DNA]</scope>
    <source>
        <strain evidence="1 2">KCTC 42575</strain>
    </source>
</reference>
<protein>
    <submittedName>
        <fullName evidence="1">DUF4241 domain-containing protein</fullName>
    </submittedName>
</protein>
<dbReference type="InterPro" id="IPR025335">
    <property type="entry name" value="DUF4241"/>
</dbReference>
<keyword evidence="2" id="KW-1185">Reference proteome</keyword>
<comment type="caution">
    <text evidence="1">The sequence shown here is derived from an EMBL/GenBank/DDBJ whole genome shotgun (WGS) entry which is preliminary data.</text>
</comment>
<dbReference type="Proteomes" id="UP001236507">
    <property type="component" value="Unassembled WGS sequence"/>
</dbReference>
<accession>A0ABT6Y6R3</accession>